<dbReference type="RefSeq" id="WP_210801397.1">
    <property type="nucleotide sequence ID" value="NZ_JAGQDE010000005.1"/>
</dbReference>
<dbReference type="GO" id="GO:0016020">
    <property type="term" value="C:membrane"/>
    <property type="evidence" value="ECO:0007669"/>
    <property type="project" value="InterPro"/>
</dbReference>
<feature type="domain" description="GGDEF" evidence="4">
    <location>
        <begin position="269"/>
        <end position="404"/>
    </location>
</feature>
<proteinExistence type="predicted"/>
<dbReference type="AlphaFoldDB" id="A0A940YKV7"/>
<gene>
    <name evidence="5" type="ORF">KAK06_07915</name>
</gene>
<keyword evidence="6" id="KW-1185">Reference proteome</keyword>
<dbReference type="SUPFAM" id="SSF141868">
    <property type="entry name" value="EAL domain-like"/>
    <property type="match status" value="1"/>
</dbReference>
<dbReference type="InterPro" id="IPR000160">
    <property type="entry name" value="GGDEF_dom"/>
</dbReference>
<dbReference type="Gene3D" id="6.10.340.10">
    <property type="match status" value="1"/>
</dbReference>
<dbReference type="CDD" id="cd01948">
    <property type="entry name" value="EAL"/>
    <property type="match status" value="1"/>
</dbReference>
<keyword evidence="1" id="KW-0812">Transmembrane</keyword>
<accession>A0A940YKV7</accession>
<keyword evidence="1" id="KW-0472">Membrane</keyword>
<dbReference type="SMART" id="SM00304">
    <property type="entry name" value="HAMP"/>
    <property type="match status" value="1"/>
</dbReference>
<comment type="caution">
    <text evidence="5">The sequence shown here is derived from an EMBL/GenBank/DDBJ whole genome shotgun (WGS) entry which is preliminary data.</text>
</comment>
<keyword evidence="1" id="KW-1133">Transmembrane helix</keyword>
<dbReference type="InterPro" id="IPR043128">
    <property type="entry name" value="Rev_trsase/Diguanyl_cyclase"/>
</dbReference>
<dbReference type="CDD" id="cd06225">
    <property type="entry name" value="HAMP"/>
    <property type="match status" value="1"/>
</dbReference>
<dbReference type="CDD" id="cd01949">
    <property type="entry name" value="GGDEF"/>
    <property type="match status" value="1"/>
</dbReference>
<dbReference type="PROSITE" id="PS50883">
    <property type="entry name" value="EAL"/>
    <property type="match status" value="1"/>
</dbReference>
<evidence type="ECO:0000313" key="6">
    <source>
        <dbReference type="Proteomes" id="UP000678374"/>
    </source>
</evidence>
<evidence type="ECO:0000256" key="1">
    <source>
        <dbReference type="SAM" id="Phobius"/>
    </source>
</evidence>
<dbReference type="Proteomes" id="UP000678374">
    <property type="component" value="Unassembled WGS sequence"/>
</dbReference>
<dbReference type="InterPro" id="IPR035919">
    <property type="entry name" value="EAL_sf"/>
</dbReference>
<name>A0A940YKV7_9BURK</name>
<evidence type="ECO:0000259" key="4">
    <source>
        <dbReference type="PROSITE" id="PS50887"/>
    </source>
</evidence>
<feature type="transmembrane region" description="Helical" evidence="1">
    <location>
        <begin position="12"/>
        <end position="30"/>
    </location>
</feature>
<dbReference type="GO" id="GO:0007165">
    <property type="term" value="P:signal transduction"/>
    <property type="evidence" value="ECO:0007669"/>
    <property type="project" value="InterPro"/>
</dbReference>
<dbReference type="Gene3D" id="3.30.70.270">
    <property type="match status" value="1"/>
</dbReference>
<evidence type="ECO:0000313" key="5">
    <source>
        <dbReference type="EMBL" id="MBQ0958882.1"/>
    </source>
</evidence>
<dbReference type="InterPro" id="IPR003660">
    <property type="entry name" value="HAMP_dom"/>
</dbReference>
<dbReference type="PANTHER" id="PTHR44757">
    <property type="entry name" value="DIGUANYLATE CYCLASE DGCP"/>
    <property type="match status" value="1"/>
</dbReference>
<protein>
    <submittedName>
        <fullName evidence="5">EAL domain-containing protein</fullName>
    </submittedName>
</protein>
<dbReference type="GO" id="GO:0003824">
    <property type="term" value="F:catalytic activity"/>
    <property type="evidence" value="ECO:0007669"/>
    <property type="project" value="UniProtKB-ARBA"/>
</dbReference>
<organism evidence="5 6">
    <name type="scientific">Ideonella aquatica</name>
    <dbReference type="NCBI Taxonomy" id="2824119"/>
    <lineage>
        <taxon>Bacteria</taxon>
        <taxon>Pseudomonadati</taxon>
        <taxon>Pseudomonadota</taxon>
        <taxon>Betaproteobacteria</taxon>
        <taxon>Burkholderiales</taxon>
        <taxon>Sphaerotilaceae</taxon>
        <taxon>Ideonella</taxon>
    </lineage>
</organism>
<evidence type="ECO:0000259" key="3">
    <source>
        <dbReference type="PROSITE" id="PS50885"/>
    </source>
</evidence>
<dbReference type="EMBL" id="JAGQDE010000005">
    <property type="protein sequence ID" value="MBQ0958882.1"/>
    <property type="molecule type" value="Genomic_DNA"/>
</dbReference>
<dbReference type="PANTHER" id="PTHR44757:SF2">
    <property type="entry name" value="BIOFILM ARCHITECTURE MAINTENANCE PROTEIN MBAA"/>
    <property type="match status" value="1"/>
</dbReference>
<evidence type="ECO:0000259" key="2">
    <source>
        <dbReference type="PROSITE" id="PS50883"/>
    </source>
</evidence>
<dbReference type="FunFam" id="3.30.70.270:FF:000001">
    <property type="entry name" value="Diguanylate cyclase domain protein"/>
    <property type="match status" value="1"/>
</dbReference>
<dbReference type="PROSITE" id="PS50887">
    <property type="entry name" value="GGDEF"/>
    <property type="match status" value="1"/>
</dbReference>
<dbReference type="Pfam" id="PF00672">
    <property type="entry name" value="HAMP"/>
    <property type="match status" value="1"/>
</dbReference>
<dbReference type="PROSITE" id="PS50885">
    <property type="entry name" value="HAMP"/>
    <property type="match status" value="1"/>
</dbReference>
<feature type="domain" description="EAL" evidence="2">
    <location>
        <begin position="413"/>
        <end position="667"/>
    </location>
</feature>
<dbReference type="Pfam" id="PF00563">
    <property type="entry name" value="EAL"/>
    <property type="match status" value="1"/>
</dbReference>
<dbReference type="InterPro" id="IPR029787">
    <property type="entry name" value="Nucleotide_cyclase"/>
</dbReference>
<feature type="transmembrane region" description="Helical" evidence="1">
    <location>
        <begin position="153"/>
        <end position="177"/>
    </location>
</feature>
<dbReference type="NCBIfam" id="TIGR00254">
    <property type="entry name" value="GGDEF"/>
    <property type="match status" value="1"/>
</dbReference>
<dbReference type="InterPro" id="IPR052155">
    <property type="entry name" value="Biofilm_reg_signaling"/>
</dbReference>
<dbReference type="Pfam" id="PF00990">
    <property type="entry name" value="GGDEF"/>
    <property type="match status" value="1"/>
</dbReference>
<dbReference type="SUPFAM" id="SSF55073">
    <property type="entry name" value="Nucleotide cyclase"/>
    <property type="match status" value="1"/>
</dbReference>
<feature type="domain" description="HAMP" evidence="3">
    <location>
        <begin position="174"/>
        <end position="226"/>
    </location>
</feature>
<reference evidence="5" key="1">
    <citation type="submission" date="2021-04" db="EMBL/GenBank/DDBJ databases">
        <title>The genome sequence of Ideonella sp. 4Y11.</title>
        <authorList>
            <person name="Liu Y."/>
        </authorList>
    </citation>
    <scope>NUCLEOTIDE SEQUENCE</scope>
    <source>
        <strain evidence="5">4Y11</strain>
    </source>
</reference>
<dbReference type="SMART" id="SM00267">
    <property type="entry name" value="GGDEF"/>
    <property type="match status" value="1"/>
</dbReference>
<dbReference type="SMART" id="SM00052">
    <property type="entry name" value="EAL"/>
    <property type="match status" value="1"/>
</dbReference>
<dbReference type="Gene3D" id="3.20.20.450">
    <property type="entry name" value="EAL domain"/>
    <property type="match status" value="1"/>
</dbReference>
<dbReference type="InterPro" id="IPR001633">
    <property type="entry name" value="EAL_dom"/>
</dbReference>
<sequence length="672" mass="73657">MKWPIQSIRGTVLLGIVAGVLLPALLLLALDQWQSRDALRQQAQRDRSATLTLAATRLTLPAWSLDVPGLHAIQGELLRLPAVCVVEVSELQPSGTEGHGVPPMVREQGCQADTVAAWLDTALTYEGQHVGRLRVGFDDSEIERQLAQRRASLATLVAIQVLVGMAVLAAVLSARLLRPIGRLKAQAGQLAAREPLPPQDWATNDELGQLGQHLNTVHAKIRSLIEELEGKNEQLHRMAMFDHLTGLPNRTLMRELFAREAARARRVDGQLGLMFIDLDHFKQINDRWGHAAGDELLVHAAARIRSALRESDLVCRVSGDEFMALFDTQRDSQTAELAAQRVVAALAQPLHLPAADEPVRVGASIGYAMFPHDGEDFEALCRAADVAMYRSKEQGRGRGTAYHADMDALLRQRMNLERALRSAIEEQQLRLHYQPVVDARTAQVVGGEALVRWQHPERGLLMPDAFIGVAESSGLVRPLGAWVLRAAAAQLARWHAMGLGGLQISINVSALQLREPEFVESVRAEIDRYGLRPGSLTLELTESTLLDDSEGALRAVAALRQSGVMLAVDDFGTGYSSLAALKLVRPDRLKIDRGFVHDLPAAADDAALIEAMFGMARALDIEVIAEGVETPAQRDWLAMRGGHLQQGWLWSKAVPPDDFVAAVEQHRRAAKR</sequence>